<keyword evidence="4 6" id="KW-1133">Transmembrane helix</keyword>
<comment type="subcellular location">
    <subcellularLocation>
        <location evidence="1">Membrane</location>
        <topology evidence="1">Multi-pass membrane protein</topology>
    </subcellularLocation>
</comment>
<sequence length="196" mass="22201">MTTENSQVAPAPTPHHRRAGLLQFLKFGIVGGSGVLVNMAVTIIVTKIILWTAGIVPKDAFFNLLGSQFHVRWYHVIVTIAFLVANTWNYQLNRMWTFKADNRRSWWREFFPFLTTGIGSFLLSQIVITLLMNPTSPLHLPADIFDDSSGVRNMFYWATLISIVVAMPVNFIVNRLWTFRGSKVAPAVIVVDQPPR</sequence>
<protein>
    <submittedName>
        <fullName evidence="8">Membrane protein</fullName>
    </submittedName>
</protein>
<name>A0A1L7CF72_9CORY</name>
<dbReference type="EMBL" id="CP009245">
    <property type="protein sequence ID" value="APT84477.1"/>
    <property type="molecule type" value="Genomic_DNA"/>
</dbReference>
<dbReference type="GO" id="GO:0005886">
    <property type="term" value="C:plasma membrane"/>
    <property type="evidence" value="ECO:0007669"/>
    <property type="project" value="TreeGrafter"/>
</dbReference>
<evidence type="ECO:0000313" key="9">
    <source>
        <dbReference type="Proteomes" id="UP000185478"/>
    </source>
</evidence>
<feature type="domain" description="GtrA/DPMS transmembrane" evidence="7">
    <location>
        <begin position="26"/>
        <end position="179"/>
    </location>
</feature>
<dbReference type="OrthoDB" id="9807815at2"/>
<evidence type="ECO:0000256" key="1">
    <source>
        <dbReference type="ARBA" id="ARBA00004141"/>
    </source>
</evidence>
<organism evidence="8 9">
    <name type="scientific">Corynebacterium aquilae DSM 44791</name>
    <dbReference type="NCBI Taxonomy" id="1431546"/>
    <lineage>
        <taxon>Bacteria</taxon>
        <taxon>Bacillati</taxon>
        <taxon>Actinomycetota</taxon>
        <taxon>Actinomycetes</taxon>
        <taxon>Mycobacteriales</taxon>
        <taxon>Corynebacteriaceae</taxon>
        <taxon>Corynebacterium</taxon>
    </lineage>
</organism>
<proteinExistence type="inferred from homology"/>
<evidence type="ECO:0000259" key="7">
    <source>
        <dbReference type="Pfam" id="PF04138"/>
    </source>
</evidence>
<keyword evidence="9" id="KW-1185">Reference proteome</keyword>
<evidence type="ECO:0000256" key="3">
    <source>
        <dbReference type="ARBA" id="ARBA00022692"/>
    </source>
</evidence>
<accession>A0A1L7CF72</accession>
<gene>
    <name evidence="8" type="ORF">CAQU_04720</name>
</gene>
<dbReference type="STRING" id="1431546.CAQU_04720"/>
<keyword evidence="3 6" id="KW-0812">Transmembrane</keyword>
<evidence type="ECO:0000256" key="6">
    <source>
        <dbReference type="SAM" id="Phobius"/>
    </source>
</evidence>
<dbReference type="PANTHER" id="PTHR38459:SF1">
    <property type="entry name" value="PROPHAGE BACTOPRENOL-LINKED GLUCOSE TRANSLOCASE HOMOLOG"/>
    <property type="match status" value="1"/>
</dbReference>
<dbReference type="InterPro" id="IPR007267">
    <property type="entry name" value="GtrA_DPMS_TM"/>
</dbReference>
<evidence type="ECO:0000256" key="5">
    <source>
        <dbReference type="ARBA" id="ARBA00023136"/>
    </source>
</evidence>
<feature type="transmembrane region" description="Helical" evidence="6">
    <location>
        <begin position="27"/>
        <end position="53"/>
    </location>
</feature>
<evidence type="ECO:0000256" key="4">
    <source>
        <dbReference type="ARBA" id="ARBA00022989"/>
    </source>
</evidence>
<reference evidence="8 9" key="1">
    <citation type="submission" date="2014-08" db="EMBL/GenBank/DDBJ databases">
        <title>Complete genome sequence of Corynebacterium aquilae S-613T(T) (=DSM 44791(T)), isolated from the choana of a healthy golden eagle.</title>
        <authorList>
            <person name="Ruckert C."/>
            <person name="Albersmeier A."/>
            <person name="Winkler A."/>
            <person name="Kalinowski J."/>
        </authorList>
    </citation>
    <scope>NUCLEOTIDE SEQUENCE [LARGE SCALE GENOMIC DNA]</scope>
    <source>
        <strain evidence="8 9">S-613</strain>
    </source>
</reference>
<dbReference type="AlphaFoldDB" id="A0A1L7CF72"/>
<comment type="similarity">
    <text evidence="2">Belongs to the GtrA family.</text>
</comment>
<feature type="transmembrane region" description="Helical" evidence="6">
    <location>
        <begin position="110"/>
        <end position="134"/>
    </location>
</feature>
<dbReference type="GO" id="GO:0000271">
    <property type="term" value="P:polysaccharide biosynthetic process"/>
    <property type="evidence" value="ECO:0007669"/>
    <property type="project" value="InterPro"/>
</dbReference>
<dbReference type="PANTHER" id="PTHR38459">
    <property type="entry name" value="PROPHAGE BACTOPRENOL-LINKED GLUCOSE TRANSLOCASE HOMOLOG"/>
    <property type="match status" value="1"/>
</dbReference>
<dbReference type="Pfam" id="PF04138">
    <property type="entry name" value="GtrA_DPMS_TM"/>
    <property type="match status" value="1"/>
</dbReference>
<evidence type="ECO:0000256" key="2">
    <source>
        <dbReference type="ARBA" id="ARBA00009399"/>
    </source>
</evidence>
<dbReference type="Proteomes" id="UP000185478">
    <property type="component" value="Chromosome"/>
</dbReference>
<keyword evidence="5 6" id="KW-0472">Membrane</keyword>
<evidence type="ECO:0000313" key="8">
    <source>
        <dbReference type="EMBL" id="APT84477.1"/>
    </source>
</evidence>
<feature type="transmembrane region" description="Helical" evidence="6">
    <location>
        <begin position="73"/>
        <end position="90"/>
    </location>
</feature>
<dbReference type="RefSeq" id="WP_075725627.1">
    <property type="nucleotide sequence ID" value="NZ_CP009245.1"/>
</dbReference>
<feature type="transmembrane region" description="Helical" evidence="6">
    <location>
        <begin position="154"/>
        <end position="173"/>
    </location>
</feature>
<dbReference type="InterPro" id="IPR051401">
    <property type="entry name" value="GtrA_CellWall_Glycosyl"/>
</dbReference>
<dbReference type="KEGG" id="caqu:CAQU_04720"/>